<feature type="region of interest" description="Disordered" evidence="1">
    <location>
        <begin position="874"/>
        <end position="932"/>
    </location>
</feature>
<evidence type="ECO:0000259" key="2">
    <source>
        <dbReference type="Pfam" id="PF18803"/>
    </source>
</evidence>
<dbReference type="OrthoDB" id="3214502at2759"/>
<comment type="caution">
    <text evidence="3">The sequence shown here is derived from an EMBL/GenBank/DDBJ whole genome shotgun (WGS) entry which is preliminary data.</text>
</comment>
<feature type="region of interest" description="Disordered" evidence="1">
    <location>
        <begin position="1032"/>
        <end position="1103"/>
    </location>
</feature>
<reference evidence="3" key="1">
    <citation type="submission" date="2020-05" db="EMBL/GenBank/DDBJ databases">
        <title>Mycena genomes resolve the evolution of fungal bioluminescence.</title>
        <authorList>
            <person name="Tsai I.J."/>
        </authorList>
    </citation>
    <scope>NUCLEOTIDE SEQUENCE</scope>
    <source>
        <strain evidence="3">160909Yilan</strain>
    </source>
</reference>
<gene>
    <name evidence="3" type="ORF">MSAN_01217100</name>
</gene>
<organism evidence="3 4">
    <name type="scientific">Mycena sanguinolenta</name>
    <dbReference type="NCBI Taxonomy" id="230812"/>
    <lineage>
        <taxon>Eukaryota</taxon>
        <taxon>Fungi</taxon>
        <taxon>Dikarya</taxon>
        <taxon>Basidiomycota</taxon>
        <taxon>Agaricomycotina</taxon>
        <taxon>Agaricomycetes</taxon>
        <taxon>Agaricomycetidae</taxon>
        <taxon>Agaricales</taxon>
        <taxon>Marasmiineae</taxon>
        <taxon>Mycenaceae</taxon>
        <taxon>Mycena</taxon>
    </lineage>
</organism>
<dbReference type="InterPro" id="IPR040521">
    <property type="entry name" value="KDZ"/>
</dbReference>
<dbReference type="EMBL" id="JACAZH010000009">
    <property type="protein sequence ID" value="KAF7358779.1"/>
    <property type="molecule type" value="Genomic_DNA"/>
</dbReference>
<protein>
    <submittedName>
        <fullName evidence="3">CxC2 domain-containing protein</fullName>
    </submittedName>
</protein>
<accession>A0A8H7D1P8</accession>
<feature type="region of interest" description="Disordered" evidence="1">
    <location>
        <begin position="40"/>
        <end position="91"/>
    </location>
</feature>
<name>A0A8H7D1P8_9AGAR</name>
<dbReference type="Pfam" id="PF18758">
    <property type="entry name" value="KDZ"/>
    <property type="match status" value="2"/>
</dbReference>
<evidence type="ECO:0000313" key="4">
    <source>
        <dbReference type="Proteomes" id="UP000623467"/>
    </source>
</evidence>
<dbReference type="PANTHER" id="PTHR33096:SF1">
    <property type="entry name" value="CXC1-LIKE CYSTEINE CLUSTER ASSOCIATED WITH KDZ TRANSPOSASES DOMAIN-CONTAINING PROTEIN"/>
    <property type="match status" value="1"/>
</dbReference>
<keyword evidence="4" id="KW-1185">Reference proteome</keyword>
<sequence length="1103" mass="124267">MHCRRPGTKKAVVLRGEARQTQEYVFSQSVADFLEPPVDAPVNTRVERPTADGRRVHAEVVPIDPPSPVKKQRREESNSHADPQNPVIWEPLGFEPEGFNGERYNMELGGFYPLAESAPSRRRRAADPFKPSDKSLFEYRPLRDEYLAELLRRDGCGNASDTSCPGCDTGVPTVRCRDCFGGELYCTECSVRRHENVPLHIVDLWDGTFFKRSSLKELGLRIQFGHAGCVRPQRGHEDFVVLDLGYIHRVAVDFCGCTRRSEMGDHRIQLLRRGWFPAMHDMPKTAATFRILDFFHMQTLQGKTTMFDFYTSLEKLTNASGTSDAPPPKRYREFLRMTHAYRNLLMLKRAGRGHELGGVNATQPGELAIQCPACPRPGGEFARGMGERPLRSRGKARRFLYILFMALDACFRLKRRLVSSDLRDPGLGTGWAYFVENEPYRQYLLTVTDQNEATALDYANTKFSRGYSATGVGMGVCARHEFVQPNGVGDLQKGERTNTPGLRKSFHTTSLASGGRSWSHASSSFPAKMRLAIVLKLLHFAIPKMHIHSHTLACQLAFSLNYLLGAGQTDGEGIERPWANIGGVASSTREMGPGSRRDVLDDHWGFWNWTKLTTIGALLRRRLDNAKQELEAQTGAFEMFSAEQADRVPEWEAMAQAFDADPKTAKNPYEIKARHITEAEVKLKFAEEEQASAARGVPSLHDVQPEQFHICRFGPGGAAAPRAGACRAEESGKLQATYTPGALQALARIAPNPDELPEDTPLMLPSALSPAEHESGCVAGVHLIEVLARDAQCSEALVRLRNQLHVKSRLLRYKEIQARHQGANTRSRTLVARNESKIRLHSERYQAAWDALRRLRPEGETGWRQLRREDVRTMEDAEELSKRQAQRKKRDARRREKLKRLRQEGQQVEDDGDGEGTDGEGMGADNDDDDGERVVNAAENKRQVSWIWTTAGSTGSDAELEDTLRIEWTKARARCKWWAEEVALLEEEYRRVLNQRSGREARARQGRLRAQKQADLYRKLATKVTVAATEIHQGRGRKRIQVQNPHEPEPGEDGERIGEEAQKQRAEQLEAEESDSDAEEDDEQRGDVHSDEEFFMGGEAEDD</sequence>
<dbReference type="CDD" id="cd19757">
    <property type="entry name" value="Bbox1"/>
    <property type="match status" value="1"/>
</dbReference>
<feature type="compositionally biased region" description="Basic residues" evidence="1">
    <location>
        <begin position="884"/>
        <end position="900"/>
    </location>
</feature>
<feature type="compositionally biased region" description="Basic and acidic residues" evidence="1">
    <location>
        <begin position="45"/>
        <end position="58"/>
    </location>
</feature>
<feature type="compositionally biased region" description="Acidic residues" evidence="1">
    <location>
        <begin position="1069"/>
        <end position="1084"/>
    </location>
</feature>
<feature type="compositionally biased region" description="Acidic residues" evidence="1">
    <location>
        <begin position="907"/>
        <end position="918"/>
    </location>
</feature>
<feature type="domain" description="CxC2-like cysteine cluster KDZ transposase-associated" evidence="2">
    <location>
        <begin position="215"/>
        <end position="320"/>
    </location>
</feature>
<dbReference type="AlphaFoldDB" id="A0A8H7D1P8"/>
<dbReference type="Pfam" id="PF18803">
    <property type="entry name" value="CxC2"/>
    <property type="match status" value="1"/>
</dbReference>
<dbReference type="InterPro" id="IPR041457">
    <property type="entry name" value="CxC2_KDZ-assoc"/>
</dbReference>
<evidence type="ECO:0000313" key="3">
    <source>
        <dbReference type="EMBL" id="KAF7358779.1"/>
    </source>
</evidence>
<evidence type="ECO:0000256" key="1">
    <source>
        <dbReference type="SAM" id="MobiDB-lite"/>
    </source>
</evidence>
<feature type="compositionally biased region" description="Basic and acidic residues" evidence="1">
    <location>
        <begin position="1046"/>
        <end position="1068"/>
    </location>
</feature>
<dbReference type="Proteomes" id="UP000623467">
    <property type="component" value="Unassembled WGS sequence"/>
</dbReference>
<dbReference type="PANTHER" id="PTHR33096">
    <property type="entry name" value="CXC2 DOMAIN-CONTAINING PROTEIN"/>
    <property type="match status" value="1"/>
</dbReference>
<proteinExistence type="predicted"/>